<dbReference type="GO" id="GO:0005524">
    <property type="term" value="F:ATP binding"/>
    <property type="evidence" value="ECO:0007669"/>
    <property type="project" value="InterPro"/>
</dbReference>
<dbReference type="GO" id="GO:0005730">
    <property type="term" value="C:nucleolus"/>
    <property type="evidence" value="ECO:0007669"/>
    <property type="project" value="TreeGrafter"/>
</dbReference>
<gene>
    <name evidence="4" type="ORF">NMOB1V02_LOCUS349</name>
</gene>
<comment type="similarity">
    <text evidence="1">Belongs to the bystin family.</text>
</comment>
<feature type="compositionally biased region" description="Acidic residues" evidence="3">
    <location>
        <begin position="767"/>
        <end position="777"/>
    </location>
</feature>
<evidence type="ECO:0000256" key="2">
    <source>
        <dbReference type="ARBA" id="ARBA00007229"/>
    </source>
</evidence>
<dbReference type="EMBL" id="OA882066">
    <property type="protein sequence ID" value="CAD7272415.1"/>
    <property type="molecule type" value="Genomic_DNA"/>
</dbReference>
<dbReference type="GO" id="GO:0005737">
    <property type="term" value="C:cytoplasm"/>
    <property type="evidence" value="ECO:0007669"/>
    <property type="project" value="TreeGrafter"/>
</dbReference>
<evidence type="ECO:0000256" key="3">
    <source>
        <dbReference type="SAM" id="MobiDB-lite"/>
    </source>
</evidence>
<evidence type="ECO:0000313" key="5">
    <source>
        <dbReference type="Proteomes" id="UP000678499"/>
    </source>
</evidence>
<dbReference type="GO" id="GO:0030515">
    <property type="term" value="F:snoRNA binding"/>
    <property type="evidence" value="ECO:0007669"/>
    <property type="project" value="TreeGrafter"/>
</dbReference>
<dbReference type="GO" id="GO:0035299">
    <property type="term" value="F:inositol-1,3,4,5,6-pentakisphosphate 2-kinase activity"/>
    <property type="evidence" value="ECO:0007669"/>
    <property type="project" value="InterPro"/>
</dbReference>
<dbReference type="GO" id="GO:0030688">
    <property type="term" value="C:preribosome, small subunit precursor"/>
    <property type="evidence" value="ECO:0007669"/>
    <property type="project" value="TreeGrafter"/>
</dbReference>
<reference evidence="4" key="1">
    <citation type="submission" date="2020-11" db="EMBL/GenBank/DDBJ databases">
        <authorList>
            <person name="Tran Van P."/>
        </authorList>
    </citation>
    <scope>NUCLEOTIDE SEQUENCE</scope>
</reference>
<dbReference type="OrthoDB" id="2192561at2759"/>
<dbReference type="InterPro" id="IPR009286">
    <property type="entry name" value="Ins_P5_2-kin"/>
</dbReference>
<dbReference type="PANTHER" id="PTHR12821">
    <property type="entry name" value="BYSTIN"/>
    <property type="match status" value="1"/>
</dbReference>
<evidence type="ECO:0000256" key="1">
    <source>
        <dbReference type="ARBA" id="ARBA00007114"/>
    </source>
</evidence>
<dbReference type="Pfam" id="PF06090">
    <property type="entry name" value="Ins_P5_2-kin"/>
    <property type="match status" value="1"/>
</dbReference>
<dbReference type="Proteomes" id="UP000678499">
    <property type="component" value="Unassembled WGS sequence"/>
</dbReference>
<keyword evidence="5" id="KW-1185">Reference proteome</keyword>
<name>A0A7R9BC41_9CRUS</name>
<feature type="region of interest" description="Disordered" evidence="3">
    <location>
        <begin position="247"/>
        <end position="294"/>
    </location>
</feature>
<dbReference type="EMBL" id="CAJPEX010000029">
    <property type="protein sequence ID" value="CAG0912567.1"/>
    <property type="molecule type" value="Genomic_DNA"/>
</dbReference>
<dbReference type="Gene3D" id="3.30.200.110">
    <property type="entry name" value="Inositol-pentakisphosphate 2-kinase, N-lobe"/>
    <property type="match status" value="1"/>
</dbReference>
<dbReference type="InterPro" id="IPR007955">
    <property type="entry name" value="Bystin"/>
</dbReference>
<dbReference type="Pfam" id="PF05291">
    <property type="entry name" value="Bystin"/>
    <property type="match status" value="1"/>
</dbReference>
<sequence length="1108" mass="124284">MFIEAHHQQQLPYPDDLTTLAAATKKTGDSWTIDQDAKPEQTVLQQEAKEQHRIAIFKYDSALWEYRNEGNQNLTISSPSLQEVIRLRKGCEYERSYDSIVSRSHEFARTVMLPVLTPANRKVPWVQPGDLVVISPEDLRLLCADVQDSRPAYRRHKNPGCVYATKAPDVTGFSPRLTSPYSIFSFEIKPKRGFCTMRHIAFDAVTKPPMMICRHCLKQASNAALVNAVVGQRDYLFQPGESRLSNHSCIPEDTPVRVTVPGGRSVKPEEPRHKEDSSKSSQAVDGRPSHISDTRVEEVIELPVTNGSTVRSPFGVAKCNGSSFAKNGQDSFSTTTDFFSRSSAICDDSDLASNSTPKYCPLRLFSGHWNSMCDAIRSLLCDPRNNLKLFVDGKRVPFGGKHSNCYLTAPDWELFLAHSVPRDVPVLLHLTKLLFTALTEPGTSSSVEFDESLGFDEESSCPSNRSGCRAVNCAGEKFFEVATALPPNCVLGRVLGVQMLDVNGAVSCKEALEKLREEDLLELEKLLADGPFSSSVWQKAVSCASSELTHGVETGGSWNLIPGNNVLSHLLEKIMRFQVSASSGDCSVFCTFQRMPPDSDCESLQKQNGIFLLKADGVSYACRISIVDVDPKSPSHVFKYVEDAQKGFQALIDRGNSGFCGKLTSLRVFVVFRFAKQVMGKFKKLKVSRRETQPTLGEQIRLEKEVKASTRIKERVRQDETEFVEPTISRSILKAAQEQQTEIAREELVSGAGKGPLLLPKPPVICSDDDESDDEASEVGSLPDMDNIKISEDDEKAFNVFMNKEAPARRTIADLILEKLGEKKDEIASQLSDGRTRIEKDLDPRVVEMFRGVREVLNRYRSGKLPKAFKMVPKLSNWEQILYLTDPDGWSAAAMYQATRIFASSLNERMAQRFYNMILLPRVRDDIAEFRKLNFHLYQALRKALFKPGAFYRGIVLPLCEGGDCTLREAIIVGSVLAKNSIPVIHSAAAMSKIAEMEYNGASSIFLRILFDKRYALPYRAIDSVVVHFLRFQMDTRELPVLWHQALLTFVQRYKEDISSEQKEAIMDLVKAHCHHKIGPEIRRELIHSKCRDIESFEYSEGSERMDS</sequence>
<accession>A0A7R9BC41</accession>
<dbReference type="PANTHER" id="PTHR12821:SF0">
    <property type="entry name" value="BYSTIN"/>
    <property type="match status" value="1"/>
</dbReference>
<organism evidence="4">
    <name type="scientific">Notodromas monacha</name>
    <dbReference type="NCBI Taxonomy" id="399045"/>
    <lineage>
        <taxon>Eukaryota</taxon>
        <taxon>Metazoa</taxon>
        <taxon>Ecdysozoa</taxon>
        <taxon>Arthropoda</taxon>
        <taxon>Crustacea</taxon>
        <taxon>Oligostraca</taxon>
        <taxon>Ostracoda</taxon>
        <taxon>Podocopa</taxon>
        <taxon>Podocopida</taxon>
        <taxon>Cypridocopina</taxon>
        <taxon>Cypridoidea</taxon>
        <taxon>Cyprididae</taxon>
        <taxon>Notodromas</taxon>
    </lineage>
</organism>
<dbReference type="AlphaFoldDB" id="A0A7R9BC41"/>
<comment type="similarity">
    <text evidence="2">Belongs to the IPK1 type 2 family.</text>
</comment>
<protein>
    <recommendedName>
        <fullName evidence="6">Inositol-pentakisphosphate 2-kinase</fullName>
    </recommendedName>
</protein>
<dbReference type="GO" id="GO:0006364">
    <property type="term" value="P:rRNA processing"/>
    <property type="evidence" value="ECO:0007669"/>
    <property type="project" value="TreeGrafter"/>
</dbReference>
<proteinExistence type="inferred from homology"/>
<feature type="compositionally biased region" description="Basic and acidic residues" evidence="3">
    <location>
        <begin position="266"/>
        <end position="278"/>
    </location>
</feature>
<evidence type="ECO:0000313" key="4">
    <source>
        <dbReference type="EMBL" id="CAD7272415.1"/>
    </source>
</evidence>
<dbReference type="InterPro" id="IPR043001">
    <property type="entry name" value="IP5_2-K_N_lobe"/>
</dbReference>
<evidence type="ECO:0008006" key="6">
    <source>
        <dbReference type="Google" id="ProtNLM"/>
    </source>
</evidence>
<feature type="region of interest" description="Disordered" evidence="3">
    <location>
        <begin position="767"/>
        <end position="786"/>
    </location>
</feature>